<name>A0A0D9YSX4_9ORYZ</name>
<dbReference type="Gramene" id="OGLUM02G18670.1">
    <property type="protein sequence ID" value="OGLUM02G18670.1"/>
    <property type="gene ID" value="OGLUM02G18670"/>
</dbReference>
<dbReference type="HOGENOM" id="CLU_2487049_0_0_1"/>
<organism evidence="2">
    <name type="scientific">Oryza glumipatula</name>
    <dbReference type="NCBI Taxonomy" id="40148"/>
    <lineage>
        <taxon>Eukaryota</taxon>
        <taxon>Viridiplantae</taxon>
        <taxon>Streptophyta</taxon>
        <taxon>Embryophyta</taxon>
        <taxon>Tracheophyta</taxon>
        <taxon>Spermatophyta</taxon>
        <taxon>Magnoliopsida</taxon>
        <taxon>Liliopsida</taxon>
        <taxon>Poales</taxon>
        <taxon>Poaceae</taxon>
        <taxon>BOP clade</taxon>
        <taxon>Oryzoideae</taxon>
        <taxon>Oryzeae</taxon>
        <taxon>Oryzinae</taxon>
        <taxon>Oryza</taxon>
    </lineage>
</organism>
<dbReference type="EnsemblPlants" id="OGLUM02G18670.1">
    <property type="protein sequence ID" value="OGLUM02G18670.1"/>
    <property type="gene ID" value="OGLUM02G18670"/>
</dbReference>
<reference evidence="2" key="2">
    <citation type="submission" date="2018-05" db="EMBL/GenBank/DDBJ databases">
        <title>OgluRS3 (Oryza glumaepatula Reference Sequence Version 3).</title>
        <authorList>
            <person name="Zhang J."/>
            <person name="Kudrna D."/>
            <person name="Lee S."/>
            <person name="Talag J."/>
            <person name="Welchert J."/>
            <person name="Wing R.A."/>
        </authorList>
    </citation>
    <scope>NUCLEOTIDE SEQUENCE [LARGE SCALE GENOMIC DNA]</scope>
</reference>
<keyword evidence="3" id="KW-1185">Reference proteome</keyword>
<evidence type="ECO:0000313" key="3">
    <source>
        <dbReference type="Proteomes" id="UP000026961"/>
    </source>
</evidence>
<evidence type="ECO:0000256" key="1">
    <source>
        <dbReference type="SAM" id="MobiDB-lite"/>
    </source>
</evidence>
<feature type="region of interest" description="Disordered" evidence="1">
    <location>
        <begin position="62"/>
        <end position="87"/>
    </location>
</feature>
<protein>
    <submittedName>
        <fullName evidence="2">Uncharacterized protein</fullName>
    </submittedName>
</protein>
<proteinExistence type="predicted"/>
<dbReference type="AlphaFoldDB" id="A0A0D9YSX4"/>
<sequence length="87" mass="8938">MQEKRFYYSGSWWGPPAGSSFLLPLYHLLTVEHLVGTQRDGFGAGAVDGGKVAGRGCGTIPVTGGSGTSRADGGRSKLVGRDGPAVT</sequence>
<dbReference type="Proteomes" id="UP000026961">
    <property type="component" value="Chromosome 2"/>
</dbReference>
<accession>A0A0D9YSX4</accession>
<evidence type="ECO:0000313" key="2">
    <source>
        <dbReference type="EnsemblPlants" id="OGLUM02G18670.1"/>
    </source>
</evidence>
<reference evidence="2" key="1">
    <citation type="submission" date="2015-04" db="UniProtKB">
        <authorList>
            <consortium name="EnsemblPlants"/>
        </authorList>
    </citation>
    <scope>IDENTIFICATION</scope>
</reference>